<gene>
    <name evidence="1" type="ORF">RHMOL_Rhmol06G0208100</name>
</gene>
<reference evidence="1" key="1">
    <citation type="submission" date="2022-02" db="EMBL/GenBank/DDBJ databases">
        <title>Plant Genome Project.</title>
        <authorList>
            <person name="Zhang R.-G."/>
        </authorList>
    </citation>
    <scope>NUCLEOTIDE SEQUENCE</scope>
    <source>
        <strain evidence="1">AT1</strain>
    </source>
</reference>
<dbReference type="Proteomes" id="UP001062846">
    <property type="component" value="Chromosome 6"/>
</dbReference>
<organism evidence="1 2">
    <name type="scientific">Rhododendron molle</name>
    <name type="common">Chinese azalea</name>
    <name type="synonym">Azalea mollis</name>
    <dbReference type="NCBI Taxonomy" id="49168"/>
    <lineage>
        <taxon>Eukaryota</taxon>
        <taxon>Viridiplantae</taxon>
        <taxon>Streptophyta</taxon>
        <taxon>Embryophyta</taxon>
        <taxon>Tracheophyta</taxon>
        <taxon>Spermatophyta</taxon>
        <taxon>Magnoliopsida</taxon>
        <taxon>eudicotyledons</taxon>
        <taxon>Gunneridae</taxon>
        <taxon>Pentapetalae</taxon>
        <taxon>asterids</taxon>
        <taxon>Ericales</taxon>
        <taxon>Ericaceae</taxon>
        <taxon>Ericoideae</taxon>
        <taxon>Rhodoreae</taxon>
        <taxon>Rhododendron</taxon>
    </lineage>
</organism>
<evidence type="ECO:0000313" key="2">
    <source>
        <dbReference type="Proteomes" id="UP001062846"/>
    </source>
</evidence>
<name>A0ACC0NET1_RHOML</name>
<sequence length="592" mass="65724">MAGLMKAHSGRGRQYGLMLILAFGAAILGVMAIHKLRERRILNLLVKEKDSELFSLQLLLKKEREEKKEAERKTEEMREKLFSLETENRELDSKILEMQSTIASLQEEQRTIGSTLEEKQNEIKTLQAKEVETDKENGRVVALTETLRQKEDEIQDLKNRLENSNQVLPVSKDDSSKQAVNFSKTEAWSEEHEASVVKQESGDERTKGAGESLNESTTYQEGDTSRSGEGRGEEGRGLSDTNGGHSQNTTDDVQQQKISDTNEITEEYSKDDTDKVQGQKISDPNEMTGEHSENSSDEVQGEKVKDLQDSGMQEDKTNANKTETMANQGDKLRTQDESTDNETTEGKANGIGDVAEVENVGSQGDTSQQLVTNATGETKLEMADNSQDGAGYGVGAKHGNRYKELRDAELQKLDTRRNDQNADLEVKDESVQESENTEADGNHRQGESMEVKNEDGVRLEGGEGNNSGNDVEKAVVFADENGKGGNNDVNQQIEKVQEGEHENFEKPNGTAADADEQKSDVIQQQSGGNDDSAVQQKTETRDGDKADHNSEEAEAMEVAEKIQDAETDHFRESRDEAEEDNESEEETDELEF</sequence>
<dbReference type="EMBL" id="CM046393">
    <property type="protein sequence ID" value="KAI8551715.1"/>
    <property type="molecule type" value="Genomic_DNA"/>
</dbReference>
<accession>A0ACC0NET1</accession>
<proteinExistence type="predicted"/>
<evidence type="ECO:0000313" key="1">
    <source>
        <dbReference type="EMBL" id="KAI8551715.1"/>
    </source>
</evidence>
<comment type="caution">
    <text evidence="1">The sequence shown here is derived from an EMBL/GenBank/DDBJ whole genome shotgun (WGS) entry which is preliminary data.</text>
</comment>
<protein>
    <submittedName>
        <fullName evidence="1">Uncharacterized protein</fullName>
    </submittedName>
</protein>
<keyword evidence="2" id="KW-1185">Reference proteome</keyword>